<dbReference type="STRING" id="759273.H1W5N8"/>
<dbReference type="eggNOG" id="ENOG502S89P">
    <property type="taxonomic scope" value="Eukaryota"/>
</dbReference>
<name>H1W5N8_COLHI</name>
<gene>
    <name evidence="2" type="ORF">CH063_16040</name>
</gene>
<organism evidence="2 3">
    <name type="scientific">Colletotrichum higginsianum (strain IMI 349063)</name>
    <name type="common">Crucifer anthracnose fungus</name>
    <dbReference type="NCBI Taxonomy" id="759273"/>
    <lineage>
        <taxon>Eukaryota</taxon>
        <taxon>Fungi</taxon>
        <taxon>Dikarya</taxon>
        <taxon>Ascomycota</taxon>
        <taxon>Pezizomycotina</taxon>
        <taxon>Sordariomycetes</taxon>
        <taxon>Hypocreomycetidae</taxon>
        <taxon>Glomerellales</taxon>
        <taxon>Glomerellaceae</taxon>
        <taxon>Colletotrichum</taxon>
        <taxon>Colletotrichum destructivum species complex</taxon>
    </lineage>
</organism>
<feature type="region of interest" description="Disordered" evidence="1">
    <location>
        <begin position="1"/>
        <end position="45"/>
    </location>
</feature>
<dbReference type="Proteomes" id="UP000007174">
    <property type="component" value="Unassembled WGS sequence"/>
</dbReference>
<dbReference type="EMBL" id="CACQ02010165">
    <property type="protein sequence ID" value="CCF47802.1"/>
    <property type="molecule type" value="Genomic_DNA"/>
</dbReference>
<dbReference type="VEuPathDB" id="FungiDB:CH63R_10792"/>
<evidence type="ECO:0000313" key="3">
    <source>
        <dbReference type="Proteomes" id="UP000007174"/>
    </source>
</evidence>
<evidence type="ECO:0000313" key="2">
    <source>
        <dbReference type="EMBL" id="CCF47802.1"/>
    </source>
</evidence>
<protein>
    <submittedName>
        <fullName evidence="2">BZIP family transcription factor</fullName>
    </submittedName>
</protein>
<dbReference type="HOGENOM" id="CLU_1234935_0_0_1"/>
<feature type="compositionally biased region" description="Low complexity" evidence="1">
    <location>
        <begin position="19"/>
        <end position="44"/>
    </location>
</feature>
<reference evidence="3" key="1">
    <citation type="journal article" date="2012" name="Nat. Genet.">
        <title>Lifestyle transitions in plant pathogenic Colletotrichum fungi deciphered by genome and transcriptome analyses.</title>
        <authorList>
            <person name="O'Connell R.J."/>
            <person name="Thon M.R."/>
            <person name="Hacquard S."/>
            <person name="Amyotte S.G."/>
            <person name="Kleemann J."/>
            <person name="Torres M.F."/>
            <person name="Damm U."/>
            <person name="Buiate E.A."/>
            <person name="Epstein L."/>
            <person name="Alkan N."/>
            <person name="Altmueller J."/>
            <person name="Alvarado-Balderrama L."/>
            <person name="Bauser C.A."/>
            <person name="Becker C."/>
            <person name="Birren B.W."/>
            <person name="Chen Z."/>
            <person name="Choi J."/>
            <person name="Crouch J.A."/>
            <person name="Duvick J.P."/>
            <person name="Farman M.A."/>
            <person name="Gan P."/>
            <person name="Heiman D."/>
            <person name="Henrissat B."/>
            <person name="Howard R.J."/>
            <person name="Kabbage M."/>
            <person name="Koch C."/>
            <person name="Kracher B."/>
            <person name="Kubo Y."/>
            <person name="Law A.D."/>
            <person name="Lebrun M.-H."/>
            <person name="Lee Y.-H."/>
            <person name="Miyara I."/>
            <person name="Moore N."/>
            <person name="Neumann U."/>
            <person name="Nordstroem K."/>
            <person name="Panaccione D.G."/>
            <person name="Panstruga R."/>
            <person name="Place M."/>
            <person name="Proctor R.H."/>
            <person name="Prusky D."/>
            <person name="Rech G."/>
            <person name="Reinhardt R."/>
            <person name="Rollins J.A."/>
            <person name="Rounsley S."/>
            <person name="Schardl C.L."/>
            <person name="Schwartz D.C."/>
            <person name="Shenoy N."/>
            <person name="Shirasu K."/>
            <person name="Sikhakolli U.R."/>
            <person name="Stueber K."/>
            <person name="Sukno S.A."/>
            <person name="Sweigard J.A."/>
            <person name="Takano Y."/>
            <person name="Takahara H."/>
            <person name="Trail F."/>
            <person name="van der Does H.C."/>
            <person name="Voll L.M."/>
            <person name="Will I."/>
            <person name="Young S."/>
            <person name="Zeng Q."/>
            <person name="Zhang J."/>
            <person name="Zhou S."/>
            <person name="Dickman M.B."/>
            <person name="Schulze-Lefert P."/>
            <person name="Ver Loren van Themaat E."/>
            <person name="Ma L.-J."/>
            <person name="Vaillancourt L.J."/>
        </authorList>
    </citation>
    <scope>NUCLEOTIDE SEQUENCE [LARGE SCALE GENOMIC DNA]</scope>
    <source>
        <strain evidence="3">IMI 349063</strain>
    </source>
</reference>
<accession>H1W5N8</accession>
<evidence type="ECO:0000256" key="1">
    <source>
        <dbReference type="SAM" id="MobiDB-lite"/>
    </source>
</evidence>
<proteinExistence type="predicted"/>
<dbReference type="AlphaFoldDB" id="H1W5N8"/>
<sequence length="224" mass="24387">MAGVLHRAAPTPRLRSRLRGSPSSVRSPRTSTPTPTRASSSSSRFGMAMVPEQNMDFAMLNIDNDAYNFQPQVFAVLETPDVPVTIDSNVLSGKSSNFVGEKFESDDEKIDIPAIEAPKTLAPEIPSQTPAETEVFDDEFENDPEFALYHSSPALSAEGPVELDTEGFSHIDIFGGVETEKVLARYDLVDASEEEQNACVAMARVQRLSASLEPVLARLESLVL</sequence>